<evidence type="ECO:0000313" key="12">
    <source>
        <dbReference type="EMBL" id="KXK66505.1"/>
    </source>
</evidence>
<feature type="domain" description="Radical SAM core" evidence="11">
    <location>
        <begin position="15"/>
        <end position="291"/>
    </location>
</feature>
<dbReference type="Pfam" id="PF04055">
    <property type="entry name" value="Radical_SAM"/>
    <property type="match status" value="1"/>
</dbReference>
<keyword evidence="13" id="KW-1185">Reference proteome</keyword>
<accession>A0A136Q749</accession>
<dbReference type="InterPro" id="IPR013785">
    <property type="entry name" value="Aldolase_TIM"/>
</dbReference>
<sequence>MKKGMVFDIQRFSVHDGPGIRVNIFLKGCALRCRWCHNPEGLRPESQLLFHEEACIGCGRCAAVCPHGVYVQKDGLRRIFFERCRACGRCAEECPAQALKLVGALMSAGEVCAEAEKESAFFGKEGGVTFSGGEPLLQPDFLREALYLLKQKGYHTAVETSGAAPWDNFRKVTGFVDLFLYDYKLFDSKQHKKYTGRDNGMIRENLRRLKQAGAEIRIRIPVIRDVNDGELELIAQELETLGIGCVELFPYHRIGVSKYRRIGCPPPELFEAPSPEMMEGYRQLFRQKGIRTL</sequence>
<protein>
    <submittedName>
        <fullName evidence="12">Putative [benzylsuccinate synthase]-activating enzyme</fullName>
    </submittedName>
</protein>
<feature type="domain" description="4Fe-4S ferredoxin-type" evidence="10">
    <location>
        <begin position="46"/>
        <end position="75"/>
    </location>
</feature>
<evidence type="ECO:0000256" key="9">
    <source>
        <dbReference type="ARBA" id="ARBA00047365"/>
    </source>
</evidence>
<dbReference type="Gene3D" id="3.30.70.20">
    <property type="match status" value="1"/>
</dbReference>
<dbReference type="InterPro" id="IPR034457">
    <property type="entry name" value="Organic_radical-activating"/>
</dbReference>
<evidence type="ECO:0000256" key="4">
    <source>
        <dbReference type="ARBA" id="ARBA00022691"/>
    </source>
</evidence>
<dbReference type="PROSITE" id="PS00198">
    <property type="entry name" value="4FE4S_FER_1"/>
    <property type="match status" value="2"/>
</dbReference>
<dbReference type="Gene3D" id="3.20.20.70">
    <property type="entry name" value="Aldolase class I"/>
    <property type="match status" value="1"/>
</dbReference>
<evidence type="ECO:0000256" key="3">
    <source>
        <dbReference type="ARBA" id="ARBA00022485"/>
    </source>
</evidence>
<dbReference type="Pfam" id="PF13237">
    <property type="entry name" value="Fer4_10"/>
    <property type="match status" value="1"/>
</dbReference>
<dbReference type="InterPro" id="IPR012839">
    <property type="entry name" value="Organic_radical_activase"/>
</dbReference>
<dbReference type="GO" id="GO:0051539">
    <property type="term" value="F:4 iron, 4 sulfur cluster binding"/>
    <property type="evidence" value="ECO:0007669"/>
    <property type="project" value="UniProtKB-KW"/>
</dbReference>
<comment type="caution">
    <text evidence="12">The sequence shown here is derived from an EMBL/GenBank/DDBJ whole genome shotgun (WGS) entry which is preliminary data.</text>
</comment>
<comment type="similarity">
    <text evidence="2">Belongs to the organic radical-activating enzymes family.</text>
</comment>
<dbReference type="STRING" id="626937.HMPREF3293_00548"/>
<dbReference type="PIRSF" id="PIRSF000371">
    <property type="entry name" value="PFL_act_enz"/>
    <property type="match status" value="1"/>
</dbReference>
<keyword evidence="5" id="KW-0479">Metal-binding</keyword>
<dbReference type="InterPro" id="IPR017896">
    <property type="entry name" value="4Fe4S_Fe-S-bd"/>
</dbReference>
<reference evidence="12 13" key="1">
    <citation type="submission" date="2016-02" db="EMBL/GenBank/DDBJ databases">
        <authorList>
            <person name="Wen L."/>
            <person name="He K."/>
            <person name="Yang H."/>
        </authorList>
    </citation>
    <scope>NUCLEOTIDE SEQUENCE [LARGE SCALE GENOMIC DNA]</scope>
    <source>
        <strain evidence="12 13">DSM 22607</strain>
    </source>
</reference>
<dbReference type="SFLD" id="SFLDS00029">
    <property type="entry name" value="Radical_SAM"/>
    <property type="match status" value="1"/>
</dbReference>
<dbReference type="SUPFAM" id="SSF102114">
    <property type="entry name" value="Radical SAM enzymes"/>
    <property type="match status" value="1"/>
</dbReference>
<dbReference type="OrthoDB" id="9782387at2"/>
<feature type="domain" description="4Fe-4S ferredoxin-type" evidence="10">
    <location>
        <begin position="78"/>
        <end position="104"/>
    </location>
</feature>
<dbReference type="EMBL" id="LSZW01000040">
    <property type="protein sequence ID" value="KXK66505.1"/>
    <property type="molecule type" value="Genomic_DNA"/>
</dbReference>
<dbReference type="InterPro" id="IPR017900">
    <property type="entry name" value="4Fe4S_Fe_S_CS"/>
</dbReference>
<evidence type="ECO:0000256" key="1">
    <source>
        <dbReference type="ARBA" id="ARBA00001966"/>
    </source>
</evidence>
<dbReference type="InterPro" id="IPR007197">
    <property type="entry name" value="rSAM"/>
</dbReference>
<dbReference type="AlphaFoldDB" id="A0A136Q749"/>
<dbReference type="InterPro" id="IPR001989">
    <property type="entry name" value="Radical_activat_CS"/>
</dbReference>
<dbReference type="PATRIC" id="fig|626937.4.peg.539"/>
<dbReference type="GO" id="GO:0016491">
    <property type="term" value="F:oxidoreductase activity"/>
    <property type="evidence" value="ECO:0007669"/>
    <property type="project" value="UniProtKB-KW"/>
</dbReference>
<name>A0A136Q749_9FIRM</name>
<keyword evidence="8" id="KW-0411">Iron-sulfur</keyword>
<dbReference type="RefSeq" id="WP_066522599.1">
    <property type="nucleotide sequence ID" value="NZ_CABMOF010000009.1"/>
</dbReference>
<dbReference type="PROSITE" id="PS51379">
    <property type="entry name" value="4FE4S_FER_2"/>
    <property type="match status" value="2"/>
</dbReference>
<dbReference type="GO" id="GO:0046872">
    <property type="term" value="F:metal ion binding"/>
    <property type="evidence" value="ECO:0007669"/>
    <property type="project" value="UniProtKB-KW"/>
</dbReference>
<dbReference type="InterPro" id="IPR040074">
    <property type="entry name" value="BssD/PflA/YjjW"/>
</dbReference>
<evidence type="ECO:0000256" key="6">
    <source>
        <dbReference type="ARBA" id="ARBA00023002"/>
    </source>
</evidence>
<evidence type="ECO:0000256" key="8">
    <source>
        <dbReference type="ARBA" id="ARBA00023014"/>
    </source>
</evidence>
<keyword evidence="3" id="KW-0004">4Fe-4S</keyword>
<dbReference type="PROSITE" id="PS51918">
    <property type="entry name" value="RADICAL_SAM"/>
    <property type="match status" value="1"/>
</dbReference>
<dbReference type="SFLD" id="SFLDG01066">
    <property type="entry name" value="organic_radical-activating_enz"/>
    <property type="match status" value="1"/>
</dbReference>
<dbReference type="PROSITE" id="PS01087">
    <property type="entry name" value="RADICAL_ACTIVATING"/>
    <property type="match status" value="1"/>
</dbReference>
<dbReference type="SFLD" id="SFLDG01118">
    <property type="entry name" value="activating_enzymes__group_2"/>
    <property type="match status" value="1"/>
</dbReference>
<keyword evidence="6" id="KW-0560">Oxidoreductase</keyword>
<keyword evidence="7" id="KW-0408">Iron</keyword>
<evidence type="ECO:0000259" key="10">
    <source>
        <dbReference type="PROSITE" id="PS51379"/>
    </source>
</evidence>
<evidence type="ECO:0000259" key="11">
    <source>
        <dbReference type="PROSITE" id="PS51918"/>
    </source>
</evidence>
<evidence type="ECO:0000256" key="2">
    <source>
        <dbReference type="ARBA" id="ARBA00009777"/>
    </source>
</evidence>
<gene>
    <name evidence="12" type="ORF">HMPREF3293_00548</name>
</gene>
<dbReference type="CDD" id="cd01335">
    <property type="entry name" value="Radical_SAM"/>
    <property type="match status" value="1"/>
</dbReference>
<dbReference type="PANTHER" id="PTHR30352:SF4">
    <property type="entry name" value="PYRUVATE FORMATE-LYASE 2-ACTIVATING ENZYME"/>
    <property type="match status" value="1"/>
</dbReference>
<comment type="cofactor">
    <cofactor evidence="1">
        <name>[4Fe-4S] cluster</name>
        <dbReference type="ChEBI" id="CHEBI:49883"/>
    </cofactor>
</comment>
<dbReference type="SUPFAM" id="SSF54862">
    <property type="entry name" value="4Fe-4S ferredoxins"/>
    <property type="match status" value="1"/>
</dbReference>
<proteinExistence type="inferred from homology"/>
<comment type="catalytic activity">
    <reaction evidence="9">
        <text>glycyl-[protein] + reduced [flavodoxin] + S-adenosyl-L-methionine = glycin-2-yl radical-[protein] + semiquinone [flavodoxin] + 5'-deoxyadenosine + L-methionine + H(+)</text>
        <dbReference type="Rhea" id="RHEA:61976"/>
        <dbReference type="Rhea" id="RHEA-COMP:10622"/>
        <dbReference type="Rhea" id="RHEA-COMP:14480"/>
        <dbReference type="Rhea" id="RHEA-COMP:15993"/>
        <dbReference type="Rhea" id="RHEA-COMP:15994"/>
        <dbReference type="ChEBI" id="CHEBI:15378"/>
        <dbReference type="ChEBI" id="CHEBI:17319"/>
        <dbReference type="ChEBI" id="CHEBI:29947"/>
        <dbReference type="ChEBI" id="CHEBI:32722"/>
        <dbReference type="ChEBI" id="CHEBI:57618"/>
        <dbReference type="ChEBI" id="CHEBI:57844"/>
        <dbReference type="ChEBI" id="CHEBI:59789"/>
        <dbReference type="ChEBI" id="CHEBI:140311"/>
    </reaction>
</comment>
<dbReference type="KEGG" id="cmiu:B1H56_09800"/>
<dbReference type="PANTHER" id="PTHR30352">
    <property type="entry name" value="PYRUVATE FORMATE-LYASE-ACTIVATING ENZYME"/>
    <property type="match status" value="1"/>
</dbReference>
<dbReference type="InterPro" id="IPR058240">
    <property type="entry name" value="rSAM_sf"/>
</dbReference>
<dbReference type="Proteomes" id="UP000070366">
    <property type="component" value="Unassembled WGS sequence"/>
</dbReference>
<keyword evidence="4" id="KW-0949">S-adenosyl-L-methionine</keyword>
<dbReference type="NCBIfam" id="TIGR02494">
    <property type="entry name" value="PFLE_PFLC"/>
    <property type="match status" value="1"/>
</dbReference>
<evidence type="ECO:0000256" key="7">
    <source>
        <dbReference type="ARBA" id="ARBA00023004"/>
    </source>
</evidence>
<organism evidence="12 13">
    <name type="scientific">Christensenella minuta</name>
    <dbReference type="NCBI Taxonomy" id="626937"/>
    <lineage>
        <taxon>Bacteria</taxon>
        <taxon>Bacillati</taxon>
        <taxon>Bacillota</taxon>
        <taxon>Clostridia</taxon>
        <taxon>Christensenellales</taxon>
        <taxon>Christensenellaceae</taxon>
        <taxon>Christensenella</taxon>
    </lineage>
</organism>
<evidence type="ECO:0000313" key="13">
    <source>
        <dbReference type="Proteomes" id="UP000070366"/>
    </source>
</evidence>
<evidence type="ECO:0000256" key="5">
    <source>
        <dbReference type="ARBA" id="ARBA00022723"/>
    </source>
</evidence>